<evidence type="ECO:0000256" key="1">
    <source>
        <dbReference type="ARBA" id="ARBA00022737"/>
    </source>
</evidence>
<dbReference type="SMART" id="SM00248">
    <property type="entry name" value="ANK"/>
    <property type="match status" value="22"/>
</dbReference>
<feature type="repeat" description="ANK" evidence="3">
    <location>
        <begin position="978"/>
        <end position="1010"/>
    </location>
</feature>
<comment type="caution">
    <text evidence="5">The sequence shown here is derived from an EMBL/GenBank/DDBJ whole genome shotgun (WGS) entry which is preliminary data.</text>
</comment>
<dbReference type="PANTHER" id="PTHR24126:SF14">
    <property type="entry name" value="ANK_REP_REGION DOMAIN-CONTAINING PROTEIN"/>
    <property type="match status" value="1"/>
</dbReference>
<keyword evidence="2 3" id="KW-0040">ANK repeat</keyword>
<dbReference type="Gene3D" id="1.25.40.20">
    <property type="entry name" value="Ankyrin repeat-containing domain"/>
    <property type="match status" value="7"/>
</dbReference>
<evidence type="ECO:0000256" key="3">
    <source>
        <dbReference type="PROSITE-ProRule" id="PRU00023"/>
    </source>
</evidence>
<evidence type="ECO:0000313" key="5">
    <source>
        <dbReference type="EMBL" id="SMP57728.1"/>
    </source>
</evidence>
<feature type="repeat" description="ANK" evidence="3">
    <location>
        <begin position="513"/>
        <end position="545"/>
    </location>
</feature>
<dbReference type="InterPro" id="IPR036770">
    <property type="entry name" value="Ankyrin_rpt-contain_sf"/>
</dbReference>
<feature type="repeat" description="ANK" evidence="3">
    <location>
        <begin position="913"/>
        <end position="945"/>
    </location>
</feature>
<dbReference type="Pfam" id="PF12796">
    <property type="entry name" value="Ank_2"/>
    <property type="match status" value="6"/>
</dbReference>
<feature type="repeat" description="ANK" evidence="3">
    <location>
        <begin position="414"/>
        <end position="441"/>
    </location>
</feature>
<dbReference type="SUPFAM" id="SSF48403">
    <property type="entry name" value="Ankyrin repeat"/>
    <property type="match status" value="4"/>
</dbReference>
<dbReference type="PANTHER" id="PTHR24126">
    <property type="entry name" value="ANKYRIN REPEAT, PH AND SEC7 DOMAIN CONTAINING PROTEIN SECG-RELATED"/>
    <property type="match status" value="1"/>
</dbReference>
<feature type="repeat" description="ANK" evidence="3">
    <location>
        <begin position="880"/>
        <end position="912"/>
    </location>
</feature>
<dbReference type="Proteomes" id="UP001158049">
    <property type="component" value="Unassembled WGS sequence"/>
</dbReference>
<accession>A0ABY1Q2Z1</accession>
<sequence length="1041" mass="109616">MHNSSGASGQRASSPMGAKKLRDAHADVFTDVDLEELDSHTGPGQEVADPDESGSAYSPSSRKHPGLASPVVFSRDNSSAGRASPSSTTSMVRYDPGQRPAASTSRPPAYQMSADQRRARIQNFHSVMNAAREGNADALQALPLADIDLDAPDADGLTALHHAAANGHIRVVALLVGHGASIQAATHSGFTPLLLAASRGRRAVVECLIHFQHSGVRPDQERQSSDRPSARRAIAAPGEYAFAAGQGLDIFDAMAAVYRFQELEVDIRDLVRAAENGNLEGVVRLLAALANARAVDSFIFSAGAREQAGTMNGLLANACGKGQVQIALALICAGASVDSVDSLGRTPLMHAARSKQPAMVTALLKTGAAMDMKDKFGHSVLSLAIDANAPAVLKALMNGKADIWNAAAWNEPLIHYAASNRKTEIVRMLLEAGADLPVANGSRELARSARENCKSAVSTLLAAGADPHHRAADGHTAFTLAAANGHDEVLAMFMGMQPSVEWKSILQRQCDTQGRTALMLAALNGKELTVKYLLRNHADPHQRDIGGRTALLWAAAHASPIMMDLLRNGGAKDTCTDDRGDTIFIIAAEHNNQSVMAAICDHPYPDKKFGIDTPNKDGDTPLIKAARGGFLEIVRTLNYEGANLLHVNNDGRTALHEAAASGHTPVVDYLRKEVAALPEVFPFANGTFSLLRSIPFVSNLLPARVKVQAREFDVDGNSLMMVAAANGQEILLRKLFEVQPDADARNADRLGLAAAVGGDALALASSSRADVPASPSKINIEQKNLNGLTALCQAALNGQYAALRFLIDQGARVDGTFPTSVGSEETHVTPLWLAARLVRCPAGNGTGGPMLQVIHTPETVVRLLLDSGAGSDINTPCGQQRQTPLIAAASAGRHDVVTLLIERGALADMPDLHGATPLMHAAWHGHRAVVEELLNNGAAPNVPPGALSALILAAESGHADVIQLLADRGAHLDHADSQGTTALIGAAKRGKVDAIKRLIALGANLCQVDARGHAAFHYAGRNNHDEIVGLLAKGAPLPRDN</sequence>
<protein>
    <submittedName>
        <fullName evidence="5">Ankyrin repeat</fullName>
    </submittedName>
</protein>
<evidence type="ECO:0000256" key="2">
    <source>
        <dbReference type="ARBA" id="ARBA00023043"/>
    </source>
</evidence>
<keyword evidence="1" id="KW-0677">Repeat</keyword>
<feature type="region of interest" description="Disordered" evidence="4">
    <location>
        <begin position="1"/>
        <end position="113"/>
    </location>
</feature>
<dbReference type="InterPro" id="IPR002110">
    <property type="entry name" value="Ankyrin_rpt"/>
</dbReference>
<feature type="repeat" description="ANK" evidence="3">
    <location>
        <begin position="343"/>
        <end position="375"/>
    </location>
</feature>
<proteinExistence type="predicted"/>
<feature type="repeat" description="ANK" evidence="3">
    <location>
        <begin position="617"/>
        <end position="649"/>
    </location>
</feature>
<gene>
    <name evidence="5" type="ORF">SAMN06295970_105151</name>
</gene>
<dbReference type="PRINTS" id="PR01415">
    <property type="entry name" value="ANKYRIN"/>
</dbReference>
<feature type="repeat" description="ANK" evidence="3">
    <location>
        <begin position="155"/>
        <end position="187"/>
    </location>
</feature>
<evidence type="ECO:0000313" key="6">
    <source>
        <dbReference type="Proteomes" id="UP001158049"/>
    </source>
</evidence>
<name>A0ABY1Q2Z1_9BURK</name>
<dbReference type="Pfam" id="PF00023">
    <property type="entry name" value="Ank"/>
    <property type="match status" value="1"/>
</dbReference>
<dbReference type="PROSITE" id="PS50297">
    <property type="entry name" value="ANK_REP_REGION"/>
    <property type="match status" value="11"/>
</dbReference>
<evidence type="ECO:0000256" key="4">
    <source>
        <dbReference type="SAM" id="MobiDB-lite"/>
    </source>
</evidence>
<dbReference type="EMBL" id="FXUL01000005">
    <property type="protein sequence ID" value="SMP57728.1"/>
    <property type="molecule type" value="Genomic_DNA"/>
</dbReference>
<keyword evidence="6" id="KW-1185">Reference proteome</keyword>
<feature type="compositionally biased region" description="Polar residues" evidence="4">
    <location>
        <begin position="1"/>
        <end position="13"/>
    </location>
</feature>
<feature type="repeat" description="ANK" evidence="3">
    <location>
        <begin position="650"/>
        <end position="670"/>
    </location>
</feature>
<feature type="repeat" description="ANK" evidence="3">
    <location>
        <begin position="945"/>
        <end position="977"/>
    </location>
</feature>
<dbReference type="PROSITE" id="PS50088">
    <property type="entry name" value="ANK_REPEAT"/>
    <property type="match status" value="11"/>
</dbReference>
<organism evidence="5 6">
    <name type="scientific">Noviherbaspirillum suwonense</name>
    <dbReference type="NCBI Taxonomy" id="1224511"/>
    <lineage>
        <taxon>Bacteria</taxon>
        <taxon>Pseudomonadati</taxon>
        <taxon>Pseudomonadota</taxon>
        <taxon>Betaproteobacteria</taxon>
        <taxon>Burkholderiales</taxon>
        <taxon>Oxalobacteraceae</taxon>
        <taxon>Noviherbaspirillum</taxon>
    </lineage>
</organism>
<feature type="repeat" description="ANK" evidence="3">
    <location>
        <begin position="786"/>
        <end position="814"/>
    </location>
</feature>
<reference evidence="5 6" key="1">
    <citation type="submission" date="2017-05" db="EMBL/GenBank/DDBJ databases">
        <authorList>
            <person name="Varghese N."/>
            <person name="Submissions S."/>
        </authorList>
    </citation>
    <scope>NUCLEOTIDE SEQUENCE [LARGE SCALE GENOMIC DNA]</scope>
    <source>
        <strain evidence="5 6">DSM 26001</strain>
    </source>
</reference>
<feature type="compositionally biased region" description="Polar residues" evidence="4">
    <location>
        <begin position="75"/>
        <end position="91"/>
    </location>
</feature>